<dbReference type="InterPro" id="IPR013766">
    <property type="entry name" value="Thioredoxin_domain"/>
</dbReference>
<keyword evidence="2" id="KW-0676">Redox-active center</keyword>
<dbReference type="CDD" id="cd02947">
    <property type="entry name" value="TRX_family"/>
    <property type="match status" value="1"/>
</dbReference>
<dbReference type="Gene3D" id="3.40.30.10">
    <property type="entry name" value="Glutaredoxin"/>
    <property type="match status" value="1"/>
</dbReference>
<comment type="similarity">
    <text evidence="1">Belongs to the thioredoxin family.</text>
</comment>
<evidence type="ECO:0000256" key="1">
    <source>
        <dbReference type="ARBA" id="ARBA00008987"/>
    </source>
</evidence>
<name>A0A833M7A0_9FIRM</name>
<evidence type="ECO:0000259" key="3">
    <source>
        <dbReference type="PROSITE" id="PS51352"/>
    </source>
</evidence>
<dbReference type="OrthoDB" id="9790390at2"/>
<dbReference type="GO" id="GO:0015035">
    <property type="term" value="F:protein-disulfide reductase activity"/>
    <property type="evidence" value="ECO:0007669"/>
    <property type="project" value="TreeGrafter"/>
</dbReference>
<dbReference type="PANTHER" id="PTHR45663:SF11">
    <property type="entry name" value="GEO12009P1"/>
    <property type="match status" value="1"/>
</dbReference>
<accession>A0A833M7A0</accession>
<keyword evidence="5" id="KW-1185">Reference proteome</keyword>
<reference evidence="4 5" key="1">
    <citation type="submission" date="2019-10" db="EMBL/GenBank/DDBJ databases">
        <title>Alkaliphilus serpentinus sp. nov. and Alkaliphilus pronyensis sp. nov., two novel anaerobic alkaliphilic species isolated from the serpentinized-hosted hydrothermal field of the Prony Bay (New Caledonia).</title>
        <authorList>
            <person name="Postec A."/>
        </authorList>
    </citation>
    <scope>NUCLEOTIDE SEQUENCE [LARGE SCALE GENOMIC DNA]</scope>
    <source>
        <strain evidence="4 5">LacT</strain>
    </source>
</reference>
<evidence type="ECO:0000256" key="2">
    <source>
        <dbReference type="ARBA" id="ARBA00023284"/>
    </source>
</evidence>
<dbReference type="NCBIfam" id="NF047697">
    <property type="entry name" value="ThioredTrxAClost"/>
    <property type="match status" value="1"/>
</dbReference>
<dbReference type="AlphaFoldDB" id="A0A833M7A0"/>
<dbReference type="SUPFAM" id="SSF52833">
    <property type="entry name" value="Thioredoxin-like"/>
    <property type="match status" value="1"/>
</dbReference>
<proteinExistence type="inferred from homology"/>
<dbReference type="Proteomes" id="UP000465601">
    <property type="component" value="Unassembled WGS sequence"/>
</dbReference>
<dbReference type="EMBL" id="WBZB01000024">
    <property type="protein sequence ID" value="KAB3529997.1"/>
    <property type="molecule type" value="Genomic_DNA"/>
</dbReference>
<sequence>MIELSKDNFKEEVLEAKGYILVDFWSESCEPCKAFMPSMMELEDQYKGKLKFCKLDTTKARRLAISEKILGLPTVALYKDGVKLEVRTKDEVSKESIEEIIKGVIS</sequence>
<feature type="domain" description="Thioredoxin" evidence="3">
    <location>
        <begin position="1"/>
        <end position="106"/>
    </location>
</feature>
<organism evidence="4 5">
    <name type="scientific">Alkaliphilus serpentinus</name>
    <dbReference type="NCBI Taxonomy" id="1482731"/>
    <lineage>
        <taxon>Bacteria</taxon>
        <taxon>Bacillati</taxon>
        <taxon>Bacillota</taxon>
        <taxon>Clostridia</taxon>
        <taxon>Peptostreptococcales</taxon>
        <taxon>Natronincolaceae</taxon>
        <taxon>Alkaliphilus</taxon>
    </lineage>
</organism>
<evidence type="ECO:0000313" key="4">
    <source>
        <dbReference type="EMBL" id="KAB3529997.1"/>
    </source>
</evidence>
<dbReference type="PANTHER" id="PTHR45663">
    <property type="entry name" value="GEO12009P1"/>
    <property type="match status" value="1"/>
</dbReference>
<dbReference type="InterPro" id="IPR036249">
    <property type="entry name" value="Thioredoxin-like_sf"/>
</dbReference>
<dbReference type="RefSeq" id="WP_151865805.1">
    <property type="nucleotide sequence ID" value="NZ_WBZB01000024.1"/>
</dbReference>
<protein>
    <submittedName>
        <fullName evidence="4">Thioredoxin</fullName>
    </submittedName>
</protein>
<dbReference type="PROSITE" id="PS51352">
    <property type="entry name" value="THIOREDOXIN_2"/>
    <property type="match status" value="1"/>
</dbReference>
<dbReference type="Pfam" id="PF00085">
    <property type="entry name" value="Thioredoxin"/>
    <property type="match status" value="1"/>
</dbReference>
<comment type="caution">
    <text evidence="4">The sequence shown here is derived from an EMBL/GenBank/DDBJ whole genome shotgun (WGS) entry which is preliminary data.</text>
</comment>
<dbReference type="GO" id="GO:0005737">
    <property type="term" value="C:cytoplasm"/>
    <property type="evidence" value="ECO:0007669"/>
    <property type="project" value="TreeGrafter"/>
</dbReference>
<evidence type="ECO:0000313" key="5">
    <source>
        <dbReference type="Proteomes" id="UP000465601"/>
    </source>
</evidence>
<gene>
    <name evidence="4" type="ORF">F8153_07825</name>
</gene>